<proteinExistence type="predicted"/>
<evidence type="ECO:0000313" key="2">
    <source>
        <dbReference type="Proteomes" id="UP000449193"/>
    </source>
</evidence>
<dbReference type="EMBL" id="WMZR01000010">
    <property type="protein sequence ID" value="MTS51691.1"/>
    <property type="molecule type" value="Genomic_DNA"/>
</dbReference>
<protein>
    <submittedName>
        <fullName evidence="1">Uncharacterized protein</fullName>
    </submittedName>
</protein>
<dbReference type="RefSeq" id="WP_155201263.1">
    <property type="nucleotide sequence ID" value="NZ_CATXDA010000029.1"/>
</dbReference>
<evidence type="ECO:0000313" key="1">
    <source>
        <dbReference type="EMBL" id="MTS51691.1"/>
    </source>
</evidence>
<accession>A0A6I3Q738</accession>
<organism evidence="1 2">
    <name type="scientific">Ruthenibacterium lactatiformans</name>
    <dbReference type="NCBI Taxonomy" id="1550024"/>
    <lineage>
        <taxon>Bacteria</taxon>
        <taxon>Bacillati</taxon>
        <taxon>Bacillota</taxon>
        <taxon>Clostridia</taxon>
        <taxon>Eubacteriales</taxon>
        <taxon>Oscillospiraceae</taxon>
        <taxon>Ruthenibacterium</taxon>
    </lineage>
</organism>
<reference evidence="1 2" key="1">
    <citation type="journal article" date="2019" name="Nat. Med.">
        <title>A library of human gut bacterial isolates paired with longitudinal multiomics data enables mechanistic microbiome research.</title>
        <authorList>
            <person name="Poyet M."/>
            <person name="Groussin M."/>
            <person name="Gibbons S.M."/>
            <person name="Avila-Pacheco J."/>
            <person name="Jiang X."/>
            <person name="Kearney S.M."/>
            <person name="Perrotta A.R."/>
            <person name="Berdy B."/>
            <person name="Zhao S."/>
            <person name="Lieberman T.D."/>
            <person name="Swanson P.K."/>
            <person name="Smith M."/>
            <person name="Roesemann S."/>
            <person name="Alexander J.E."/>
            <person name="Rich S.A."/>
            <person name="Livny J."/>
            <person name="Vlamakis H."/>
            <person name="Clish C."/>
            <person name="Bullock K."/>
            <person name="Deik A."/>
            <person name="Scott J."/>
            <person name="Pierce K.A."/>
            <person name="Xavier R.J."/>
            <person name="Alm E.J."/>
        </authorList>
    </citation>
    <scope>NUCLEOTIDE SEQUENCE [LARGE SCALE GENOMIC DNA]</scope>
    <source>
        <strain evidence="1 2">BIOML-A7</strain>
    </source>
</reference>
<sequence length="57" mass="6044">MSIGTALMPLMALLGGGAAVAALVLCVSRRRKTRERTGAQSLPTDPLAYLFVDKPEE</sequence>
<name>A0A6I3Q738_9FIRM</name>
<dbReference type="AlphaFoldDB" id="A0A6I3Q738"/>
<gene>
    <name evidence="1" type="ORF">GMD52_09080</name>
</gene>
<comment type="caution">
    <text evidence="1">The sequence shown here is derived from an EMBL/GenBank/DDBJ whole genome shotgun (WGS) entry which is preliminary data.</text>
</comment>
<dbReference type="Proteomes" id="UP000449193">
    <property type="component" value="Unassembled WGS sequence"/>
</dbReference>